<sequence>MVYTVIFALLMHSCFASIFIDHPEASINYQNLIYHPHAVAKSFIYRTDHIPTRTDSLVLFPLSPTNFQLLVPLVYLKKDCPESGGIEKEEGTKEETAMTQMVLIRK</sequence>
<protein>
    <submittedName>
        <fullName evidence="2">Uncharacterized protein</fullName>
    </submittedName>
</protein>
<evidence type="ECO:0000256" key="1">
    <source>
        <dbReference type="SAM" id="SignalP"/>
    </source>
</evidence>
<keyword evidence="3" id="KW-1185">Reference proteome</keyword>
<dbReference type="EMBL" id="JBDJPC010000001">
    <property type="protein sequence ID" value="KAL1516816.1"/>
    <property type="molecule type" value="Genomic_DNA"/>
</dbReference>
<gene>
    <name evidence="2" type="ORF">ABEB36_000669</name>
</gene>
<comment type="caution">
    <text evidence="2">The sequence shown here is derived from an EMBL/GenBank/DDBJ whole genome shotgun (WGS) entry which is preliminary data.</text>
</comment>
<evidence type="ECO:0000313" key="2">
    <source>
        <dbReference type="EMBL" id="KAL1516816.1"/>
    </source>
</evidence>
<feature type="chain" id="PRO_5044843719" evidence="1">
    <location>
        <begin position="17"/>
        <end position="106"/>
    </location>
</feature>
<evidence type="ECO:0000313" key="3">
    <source>
        <dbReference type="Proteomes" id="UP001566132"/>
    </source>
</evidence>
<keyword evidence="1" id="KW-0732">Signal</keyword>
<organism evidence="2 3">
    <name type="scientific">Hypothenemus hampei</name>
    <name type="common">Coffee berry borer</name>
    <dbReference type="NCBI Taxonomy" id="57062"/>
    <lineage>
        <taxon>Eukaryota</taxon>
        <taxon>Metazoa</taxon>
        <taxon>Ecdysozoa</taxon>
        <taxon>Arthropoda</taxon>
        <taxon>Hexapoda</taxon>
        <taxon>Insecta</taxon>
        <taxon>Pterygota</taxon>
        <taxon>Neoptera</taxon>
        <taxon>Endopterygota</taxon>
        <taxon>Coleoptera</taxon>
        <taxon>Polyphaga</taxon>
        <taxon>Cucujiformia</taxon>
        <taxon>Curculionidae</taxon>
        <taxon>Scolytinae</taxon>
        <taxon>Hypothenemus</taxon>
    </lineage>
</organism>
<reference evidence="2 3" key="1">
    <citation type="submission" date="2024-05" db="EMBL/GenBank/DDBJ databases">
        <title>Genetic variation in Jamaican populations of the coffee berry borer (Hypothenemus hampei).</title>
        <authorList>
            <person name="Errbii M."/>
            <person name="Myrie A."/>
        </authorList>
    </citation>
    <scope>NUCLEOTIDE SEQUENCE [LARGE SCALE GENOMIC DNA]</scope>
    <source>
        <strain evidence="2">JA-Hopewell-2020-01-JO</strain>
        <tissue evidence="2">Whole body</tissue>
    </source>
</reference>
<name>A0ABD1FC36_HYPHA</name>
<feature type="signal peptide" evidence="1">
    <location>
        <begin position="1"/>
        <end position="16"/>
    </location>
</feature>
<accession>A0ABD1FC36</accession>
<proteinExistence type="predicted"/>
<dbReference type="Proteomes" id="UP001566132">
    <property type="component" value="Unassembled WGS sequence"/>
</dbReference>
<dbReference type="AlphaFoldDB" id="A0ABD1FC36"/>